<keyword evidence="2" id="KW-1185">Reference proteome</keyword>
<dbReference type="Gramene" id="CDY18732">
    <property type="protein sequence ID" value="CDY18732"/>
    <property type="gene ID" value="GSBRNA2T00005825001"/>
</dbReference>
<protein>
    <submittedName>
        <fullName evidence="1">BnaC08g08840D protein</fullName>
    </submittedName>
</protein>
<sequence length="21" mass="2558">MEFEEIVLRRCLRDSTVEGFK</sequence>
<proteinExistence type="predicted"/>
<evidence type="ECO:0000313" key="2">
    <source>
        <dbReference type="Proteomes" id="UP000028999"/>
    </source>
</evidence>
<gene>
    <name evidence="1" type="primary">BnaC08g08840D</name>
    <name evidence="1" type="ORF">GSBRNA2T00005825001</name>
</gene>
<reference evidence="1 2" key="1">
    <citation type="journal article" date="2014" name="Science">
        <title>Plant genetics. Early allopolyploid evolution in the post-Neolithic Brassica napus oilseed genome.</title>
        <authorList>
            <person name="Chalhoub B."/>
            <person name="Denoeud F."/>
            <person name="Liu S."/>
            <person name="Parkin I.A."/>
            <person name="Tang H."/>
            <person name="Wang X."/>
            <person name="Chiquet J."/>
            <person name="Belcram H."/>
            <person name="Tong C."/>
            <person name="Samans B."/>
            <person name="Correa M."/>
            <person name="Da Silva C."/>
            <person name="Just J."/>
            <person name="Falentin C."/>
            <person name="Koh C.S."/>
            <person name="Le Clainche I."/>
            <person name="Bernard M."/>
            <person name="Bento P."/>
            <person name="Noel B."/>
            <person name="Labadie K."/>
            <person name="Alberti A."/>
            <person name="Charles M."/>
            <person name="Arnaud D."/>
            <person name="Guo H."/>
            <person name="Daviaud C."/>
            <person name="Alamery S."/>
            <person name="Jabbari K."/>
            <person name="Zhao M."/>
            <person name="Edger P.P."/>
            <person name="Chelaifa H."/>
            <person name="Tack D."/>
            <person name="Lassalle G."/>
            <person name="Mestiri I."/>
            <person name="Schnel N."/>
            <person name="Le Paslier M.C."/>
            <person name="Fan G."/>
            <person name="Renault V."/>
            <person name="Bayer P.E."/>
            <person name="Golicz A.A."/>
            <person name="Manoli S."/>
            <person name="Lee T.H."/>
            <person name="Thi V.H."/>
            <person name="Chalabi S."/>
            <person name="Hu Q."/>
            <person name="Fan C."/>
            <person name="Tollenaere R."/>
            <person name="Lu Y."/>
            <person name="Battail C."/>
            <person name="Shen J."/>
            <person name="Sidebottom C.H."/>
            <person name="Wang X."/>
            <person name="Canaguier A."/>
            <person name="Chauveau A."/>
            <person name="Berard A."/>
            <person name="Deniot G."/>
            <person name="Guan M."/>
            <person name="Liu Z."/>
            <person name="Sun F."/>
            <person name="Lim Y.P."/>
            <person name="Lyons E."/>
            <person name="Town C.D."/>
            <person name="Bancroft I."/>
            <person name="Wang X."/>
            <person name="Meng J."/>
            <person name="Ma J."/>
            <person name="Pires J.C."/>
            <person name="King G.J."/>
            <person name="Brunel D."/>
            <person name="Delourme R."/>
            <person name="Renard M."/>
            <person name="Aury J.M."/>
            <person name="Adams K.L."/>
            <person name="Batley J."/>
            <person name="Snowdon R.J."/>
            <person name="Tost J."/>
            <person name="Edwards D."/>
            <person name="Zhou Y."/>
            <person name="Hua W."/>
            <person name="Sharpe A.G."/>
            <person name="Paterson A.H."/>
            <person name="Guan C."/>
            <person name="Wincker P."/>
        </authorList>
    </citation>
    <scope>NUCLEOTIDE SEQUENCE [LARGE SCALE GENOMIC DNA]</scope>
    <source>
        <strain evidence="2">cv. Darmor-bzh</strain>
    </source>
</reference>
<dbReference type="PaxDb" id="3708-A0A078G156"/>
<dbReference type="EMBL" id="LK032088">
    <property type="protein sequence ID" value="CDY18732.1"/>
    <property type="molecule type" value="Genomic_DNA"/>
</dbReference>
<dbReference type="Proteomes" id="UP000028999">
    <property type="component" value="Unassembled WGS sequence"/>
</dbReference>
<dbReference type="AlphaFoldDB" id="A0A078G156"/>
<name>A0A078G156_BRANA</name>
<evidence type="ECO:0000313" key="1">
    <source>
        <dbReference type="EMBL" id="CDY18732.1"/>
    </source>
</evidence>
<accession>A0A078G156</accession>
<organism evidence="1 2">
    <name type="scientific">Brassica napus</name>
    <name type="common">Rape</name>
    <dbReference type="NCBI Taxonomy" id="3708"/>
    <lineage>
        <taxon>Eukaryota</taxon>
        <taxon>Viridiplantae</taxon>
        <taxon>Streptophyta</taxon>
        <taxon>Embryophyta</taxon>
        <taxon>Tracheophyta</taxon>
        <taxon>Spermatophyta</taxon>
        <taxon>Magnoliopsida</taxon>
        <taxon>eudicotyledons</taxon>
        <taxon>Gunneridae</taxon>
        <taxon>Pentapetalae</taxon>
        <taxon>rosids</taxon>
        <taxon>malvids</taxon>
        <taxon>Brassicales</taxon>
        <taxon>Brassicaceae</taxon>
        <taxon>Brassiceae</taxon>
        <taxon>Brassica</taxon>
    </lineage>
</organism>